<keyword evidence="1" id="KW-1185">Reference proteome</keyword>
<evidence type="ECO:0000313" key="2">
    <source>
        <dbReference type="WBParaSite" id="PSAMB.scaffold22947size462.g38763.t1"/>
    </source>
</evidence>
<organism evidence="1 2">
    <name type="scientific">Plectus sambesii</name>
    <dbReference type="NCBI Taxonomy" id="2011161"/>
    <lineage>
        <taxon>Eukaryota</taxon>
        <taxon>Metazoa</taxon>
        <taxon>Ecdysozoa</taxon>
        <taxon>Nematoda</taxon>
        <taxon>Chromadorea</taxon>
        <taxon>Plectida</taxon>
        <taxon>Plectina</taxon>
        <taxon>Plectoidea</taxon>
        <taxon>Plectidae</taxon>
        <taxon>Plectus</taxon>
    </lineage>
</organism>
<dbReference type="WBParaSite" id="PSAMB.scaffold22947size462.g38763.t1">
    <property type="protein sequence ID" value="PSAMB.scaffold22947size462.g38763.t1"/>
    <property type="gene ID" value="PSAMB.scaffold22947size462.g38763"/>
</dbReference>
<reference evidence="2" key="1">
    <citation type="submission" date="2022-11" db="UniProtKB">
        <authorList>
            <consortium name="WormBaseParasite"/>
        </authorList>
    </citation>
    <scope>IDENTIFICATION</scope>
</reference>
<dbReference type="AlphaFoldDB" id="A0A914VNW5"/>
<sequence length="98" mass="11317">MGHNNYMKCVEKNRDLIYKVYPNKYESMEKLREEIPFEKFKALEEEGLELSAFADIANMTQECDFNKILSQAAEGTGLAFVVFTEAIVQFPFPPLWAV</sequence>
<dbReference type="Proteomes" id="UP000887566">
    <property type="component" value="Unplaced"/>
</dbReference>
<evidence type="ECO:0000313" key="1">
    <source>
        <dbReference type="Proteomes" id="UP000887566"/>
    </source>
</evidence>
<accession>A0A914VNW5</accession>
<protein>
    <submittedName>
        <fullName evidence="2">Uncharacterized protein</fullName>
    </submittedName>
</protein>
<proteinExistence type="predicted"/>
<name>A0A914VNW5_9BILA</name>